<dbReference type="eggNOG" id="COG1192">
    <property type="taxonomic scope" value="Bacteria"/>
</dbReference>
<evidence type="ECO:0000256" key="1">
    <source>
        <dbReference type="SAM" id="MobiDB-lite"/>
    </source>
</evidence>
<evidence type="ECO:0000313" key="2">
    <source>
        <dbReference type="EMBL" id="CCG42341.1"/>
    </source>
</evidence>
<accession>H8FVF3</accession>
<feature type="region of interest" description="Disordered" evidence="1">
    <location>
        <begin position="94"/>
        <end position="129"/>
    </location>
</feature>
<dbReference type="EMBL" id="CAHP01000032">
    <property type="protein sequence ID" value="CCG42341.1"/>
    <property type="molecule type" value="Genomic_DNA"/>
</dbReference>
<evidence type="ECO:0000313" key="3">
    <source>
        <dbReference type="Proteomes" id="UP000004169"/>
    </source>
</evidence>
<feature type="compositionally biased region" description="Low complexity" evidence="1">
    <location>
        <begin position="279"/>
        <end position="296"/>
    </location>
</feature>
<feature type="region of interest" description="Disordered" evidence="1">
    <location>
        <begin position="230"/>
        <end position="296"/>
    </location>
</feature>
<dbReference type="Proteomes" id="UP000004169">
    <property type="component" value="Unassembled WGS sequence"/>
</dbReference>
<gene>
    <name evidence="2" type="ORF">PHAMO_380009</name>
</gene>
<protein>
    <submittedName>
        <fullName evidence="2">Uncharacterized protein</fullName>
    </submittedName>
</protein>
<keyword evidence="3" id="KW-1185">Reference proteome</keyword>
<dbReference type="AlphaFoldDB" id="H8FVF3"/>
<sequence length="296" mass="30318">MAEGDGDESAPVMVVDNGASTFVPLCSYLLQNEVIPLLAEAGHGVRFHTVITGGLRRCPTPPRASSACAATSPMCRWWCGSTSISAARFVTAKASKRATPTDPPGPGPCPGDDPGGQAGDVRPRHGADAEAASQFSLGTVEGINPALLSGVTAKGYARKVEAGPQTVGQVLVTSVAKGDRKETISAEGLTAQFDAKGANELDTSKNPGGGGLARGGVSGDVGAIVGRHNRGHPQAAQHRWRKGGNQGGANSRRLEGQACQTAPKGPRRPLDGEIFEGQAARGRPASGRSGRSVFRL</sequence>
<reference evidence="2 3" key="1">
    <citation type="journal article" date="2012" name="J. Bacteriol.">
        <title>Draft Genome Sequence of the Purple Photosynthetic Bacterium Phaeospirillum molischianum DSM120, a Particularly Versatile Bacterium.</title>
        <authorList>
            <person name="Duquesne K."/>
            <person name="Prima V."/>
            <person name="Ji B."/>
            <person name="Rouy Z."/>
            <person name="Medigue C."/>
            <person name="Talla E."/>
            <person name="Sturgis J.N."/>
        </authorList>
    </citation>
    <scope>NUCLEOTIDE SEQUENCE [LARGE SCALE GENOMIC DNA]</scope>
    <source>
        <strain evidence="3">DSM120</strain>
    </source>
</reference>
<feature type="compositionally biased region" description="Pro residues" evidence="1">
    <location>
        <begin position="101"/>
        <end position="111"/>
    </location>
</feature>
<dbReference type="STRING" id="1150626.PHAMO_380009"/>
<proteinExistence type="predicted"/>
<name>H8FVF3_MAGML</name>
<comment type="caution">
    <text evidence="2">The sequence shown here is derived from an EMBL/GenBank/DDBJ whole genome shotgun (WGS) entry which is preliminary data.</text>
</comment>
<organism evidence="2 3">
    <name type="scientific">Magnetospirillum molischianum DSM 120</name>
    <dbReference type="NCBI Taxonomy" id="1150626"/>
    <lineage>
        <taxon>Bacteria</taxon>
        <taxon>Pseudomonadati</taxon>
        <taxon>Pseudomonadota</taxon>
        <taxon>Alphaproteobacteria</taxon>
        <taxon>Rhodospirillales</taxon>
        <taxon>Rhodospirillaceae</taxon>
        <taxon>Magnetospirillum</taxon>
    </lineage>
</organism>